<dbReference type="EMBL" id="CP091507">
    <property type="protein sequence ID" value="UOO78436.1"/>
    <property type="molecule type" value="Genomic_DNA"/>
</dbReference>
<gene>
    <name evidence="1" type="ORF">EV680_101111</name>
    <name evidence="2" type="ORF">LVJ78_06835</name>
</gene>
<dbReference type="Pfam" id="PF08907">
    <property type="entry name" value="DUF1853"/>
    <property type="match status" value="1"/>
</dbReference>
<sequence length="293" mass="31991">MNYALDALWWRLTDPNVRDLAAILTAPPLWHSGCELPLRELLGETGFRYLLALDSQPAPLQQHLAAEAPFAHRLGFYAESLLAFWLQHAPHAQLFARNLPVKNEQNGQTLGALDFVCALNGKIYHLELTCKYYGATSGRPSEMAGLNPHDRLIDKAGKLTQQLAWSRHAAGVAALQQAGIAADKMHAASLVRGIGFSAAGQAASIAPLNACGWHGLYIGDWAQYPHSDGLQTRCYLLPPMHILSPARVPPAYAEEIGALAQIHFGQVALLQKRPDGYWHETARLMKAIGSEAV</sequence>
<reference evidence="2" key="3">
    <citation type="journal article" date="2022" name="Res Sq">
        <title>Evolution of multicellular longitudinally dividing oral cavity symbionts (Neisseriaceae).</title>
        <authorList>
            <person name="Nyongesa S."/>
            <person name="Weber P."/>
            <person name="Bernet E."/>
            <person name="Pullido F."/>
            <person name="Nieckarz M."/>
            <person name="Delaby M."/>
            <person name="Nieves C."/>
            <person name="Viehboeck T."/>
            <person name="Krause N."/>
            <person name="Rivera-Millot A."/>
            <person name="Nakamura A."/>
            <person name="Vischer N."/>
            <person name="VanNieuwenhze M."/>
            <person name="Brun Y."/>
            <person name="Cava F."/>
            <person name="Bulgheresi S."/>
            <person name="Veyrier F."/>
        </authorList>
    </citation>
    <scope>NUCLEOTIDE SEQUENCE</scope>
    <source>
        <strain evidence="2">1258/02</strain>
    </source>
</reference>
<name>A0AAE9KFQ1_9NEIS</name>
<dbReference type="Proteomes" id="UP000294721">
    <property type="component" value="Unassembled WGS sequence"/>
</dbReference>
<evidence type="ECO:0000313" key="1">
    <source>
        <dbReference type="EMBL" id="TCP10446.1"/>
    </source>
</evidence>
<reference evidence="2" key="2">
    <citation type="submission" date="2021-12" db="EMBL/GenBank/DDBJ databases">
        <authorList>
            <person name="Veyrier F.J."/>
        </authorList>
    </citation>
    <scope>NUCLEOTIDE SEQUENCE</scope>
    <source>
        <strain evidence="2">1258/02</strain>
    </source>
</reference>
<dbReference type="AlphaFoldDB" id="A0AAE9KFQ1"/>
<keyword evidence="3" id="KW-1185">Reference proteome</keyword>
<evidence type="ECO:0000313" key="2">
    <source>
        <dbReference type="EMBL" id="UOO78436.1"/>
    </source>
</evidence>
<protein>
    <submittedName>
        <fullName evidence="2">DUF1853 family protein</fullName>
    </submittedName>
</protein>
<dbReference type="RefSeq" id="WP_132952102.1">
    <property type="nucleotide sequence ID" value="NZ_CP091507.1"/>
</dbReference>
<accession>A0AAE9KFQ1</accession>
<evidence type="ECO:0000313" key="3">
    <source>
        <dbReference type="Proteomes" id="UP000294721"/>
    </source>
</evidence>
<reference evidence="1 3" key="1">
    <citation type="submission" date="2019-03" db="EMBL/GenBank/DDBJ databases">
        <title>Genomic Encyclopedia of Type Strains, Phase IV (KMG-IV): sequencing the most valuable type-strain genomes for metagenomic binning, comparative biology and taxonomic classification.</title>
        <authorList>
            <person name="Goeker M."/>
        </authorList>
    </citation>
    <scope>NUCLEOTIDE SEQUENCE [LARGE SCALE GENOMIC DNA]</scope>
    <source>
        <strain evidence="1 3">DSM 17474</strain>
    </source>
</reference>
<dbReference type="Proteomes" id="UP000829756">
    <property type="component" value="Chromosome"/>
</dbReference>
<organism evidence="2 4">
    <name type="scientific">Uruburuella suis</name>
    <dbReference type="NCBI Taxonomy" id="252130"/>
    <lineage>
        <taxon>Bacteria</taxon>
        <taxon>Pseudomonadati</taxon>
        <taxon>Pseudomonadota</taxon>
        <taxon>Betaproteobacteria</taxon>
        <taxon>Neisseriales</taxon>
        <taxon>Neisseriaceae</taxon>
        <taxon>Uruburuella</taxon>
    </lineage>
</organism>
<evidence type="ECO:0000313" key="4">
    <source>
        <dbReference type="Proteomes" id="UP000829756"/>
    </source>
</evidence>
<dbReference type="EMBL" id="SLXE01000001">
    <property type="protein sequence ID" value="TCP10446.1"/>
    <property type="molecule type" value="Genomic_DNA"/>
</dbReference>
<dbReference type="KEGG" id="usu:LVJ78_06835"/>
<dbReference type="InterPro" id="IPR015003">
    <property type="entry name" value="DUF1853"/>
</dbReference>
<proteinExistence type="predicted"/>